<reference evidence="2 3" key="1">
    <citation type="journal article" date="2018" name="PLoS ONE">
        <title>The draft genome of Kipferlia bialata reveals reductive genome evolution in fornicate parasites.</title>
        <authorList>
            <person name="Tanifuji G."/>
            <person name="Takabayashi S."/>
            <person name="Kume K."/>
            <person name="Takagi M."/>
            <person name="Nakayama T."/>
            <person name="Kamikawa R."/>
            <person name="Inagaki Y."/>
            <person name="Hashimoto T."/>
        </authorList>
    </citation>
    <scope>NUCLEOTIDE SEQUENCE [LARGE SCALE GENOMIC DNA]</scope>
    <source>
        <strain evidence="2">NY0173</strain>
    </source>
</reference>
<name>A0A9K3D5W0_9EUKA</name>
<keyword evidence="3" id="KW-1185">Reference proteome</keyword>
<dbReference type="EMBL" id="BDIP01005308">
    <property type="protein sequence ID" value="GIQ89679.1"/>
    <property type="molecule type" value="Genomic_DNA"/>
</dbReference>
<evidence type="ECO:0000256" key="1">
    <source>
        <dbReference type="SAM" id="Phobius"/>
    </source>
</evidence>
<keyword evidence="1" id="KW-1133">Transmembrane helix</keyword>
<feature type="transmembrane region" description="Helical" evidence="1">
    <location>
        <begin position="86"/>
        <end position="113"/>
    </location>
</feature>
<keyword evidence="1" id="KW-0812">Transmembrane</keyword>
<gene>
    <name evidence="2" type="ORF">KIPB_012217</name>
</gene>
<accession>A0A9K3D5W0</accession>
<sequence length="170" mass="18119">NISIEVTSYMLSGVFYLVLGVPLCFFVQFKSIYTGYQNARAFMIAVGLVMTCAYGVYDILSCLGLNKAAGFVTLMKLGKLEEAHGFQSFMVFFNMLLMGLLSLFEVYTAGVLLKKYKAMGGKEAAKKDGTKFANSQIKSAASNASVRNAITGAARMAMTSGSGTGSGSIV</sequence>
<comment type="caution">
    <text evidence="2">The sequence shown here is derived from an EMBL/GenBank/DDBJ whole genome shotgun (WGS) entry which is preliminary data.</text>
</comment>
<feature type="transmembrane region" description="Helical" evidence="1">
    <location>
        <begin position="41"/>
        <end position="66"/>
    </location>
</feature>
<dbReference type="Proteomes" id="UP000265618">
    <property type="component" value="Unassembled WGS sequence"/>
</dbReference>
<protein>
    <submittedName>
        <fullName evidence="2">Secretory carrier membrane protein</fullName>
    </submittedName>
</protein>
<proteinExistence type="predicted"/>
<keyword evidence="1" id="KW-0472">Membrane</keyword>
<organism evidence="2 3">
    <name type="scientific">Kipferlia bialata</name>
    <dbReference type="NCBI Taxonomy" id="797122"/>
    <lineage>
        <taxon>Eukaryota</taxon>
        <taxon>Metamonada</taxon>
        <taxon>Carpediemonas-like organisms</taxon>
        <taxon>Kipferlia</taxon>
    </lineage>
</organism>
<dbReference type="AlphaFoldDB" id="A0A9K3D5W0"/>
<feature type="non-terminal residue" evidence="2">
    <location>
        <position position="1"/>
    </location>
</feature>
<evidence type="ECO:0000313" key="3">
    <source>
        <dbReference type="Proteomes" id="UP000265618"/>
    </source>
</evidence>
<feature type="transmembrane region" description="Helical" evidence="1">
    <location>
        <begin position="6"/>
        <end position="29"/>
    </location>
</feature>
<evidence type="ECO:0000313" key="2">
    <source>
        <dbReference type="EMBL" id="GIQ89679.1"/>
    </source>
</evidence>